<dbReference type="PANTHER" id="PTHR47354">
    <property type="entry name" value="NADH OXIDOREDUCTASE HCR"/>
    <property type="match status" value="1"/>
</dbReference>
<dbReference type="EMBL" id="PCWM01000056">
    <property type="protein sequence ID" value="PIR03042.1"/>
    <property type="molecule type" value="Genomic_DNA"/>
</dbReference>
<evidence type="ECO:0000259" key="1">
    <source>
        <dbReference type="PROSITE" id="PS51384"/>
    </source>
</evidence>
<evidence type="ECO:0000313" key="2">
    <source>
        <dbReference type="EMBL" id="PIR03042.1"/>
    </source>
</evidence>
<dbReference type="InterPro" id="IPR001433">
    <property type="entry name" value="OxRdtase_FAD/NAD-bd"/>
</dbReference>
<dbReference type="InterPro" id="IPR008333">
    <property type="entry name" value="Cbr1-like_FAD-bd_dom"/>
</dbReference>
<comment type="caution">
    <text evidence="2">The sequence shown here is derived from an EMBL/GenBank/DDBJ whole genome shotgun (WGS) entry which is preliminary data.</text>
</comment>
<accession>A0A2H0N2B4</accession>
<dbReference type="PRINTS" id="PR00410">
    <property type="entry name" value="PHEHYDRXLASE"/>
</dbReference>
<gene>
    <name evidence="2" type="ORF">COV60_02385</name>
</gene>
<dbReference type="InterPro" id="IPR050415">
    <property type="entry name" value="MRET"/>
</dbReference>
<dbReference type="AlphaFoldDB" id="A0A2H0N2B4"/>
<dbReference type="InterPro" id="IPR017938">
    <property type="entry name" value="Riboflavin_synthase-like_b-brl"/>
</dbReference>
<dbReference type="PROSITE" id="PS51384">
    <property type="entry name" value="FAD_FR"/>
    <property type="match status" value="1"/>
</dbReference>
<dbReference type="CDD" id="cd00322">
    <property type="entry name" value="FNR_like"/>
    <property type="match status" value="1"/>
</dbReference>
<dbReference type="Gene3D" id="3.40.50.80">
    <property type="entry name" value="Nucleotide-binding domain of ferredoxin-NADP reductase (FNR) module"/>
    <property type="match status" value="1"/>
</dbReference>
<name>A0A2H0N2B4_9BACT</name>
<feature type="domain" description="FAD-binding FR-type" evidence="1">
    <location>
        <begin position="3"/>
        <end position="102"/>
    </location>
</feature>
<reference evidence="2 3" key="1">
    <citation type="submission" date="2017-09" db="EMBL/GenBank/DDBJ databases">
        <title>Depth-based differentiation of microbial function through sediment-hosted aquifers and enrichment of novel symbionts in the deep terrestrial subsurface.</title>
        <authorList>
            <person name="Probst A.J."/>
            <person name="Ladd B."/>
            <person name="Jarett J.K."/>
            <person name="Geller-Mcgrath D.E."/>
            <person name="Sieber C.M."/>
            <person name="Emerson J.B."/>
            <person name="Anantharaman K."/>
            <person name="Thomas B.C."/>
            <person name="Malmstrom R."/>
            <person name="Stieglmeier M."/>
            <person name="Klingl A."/>
            <person name="Woyke T."/>
            <person name="Ryan C.M."/>
            <person name="Banfield J.F."/>
        </authorList>
    </citation>
    <scope>NUCLEOTIDE SEQUENCE [LARGE SCALE GENOMIC DNA]</scope>
    <source>
        <strain evidence="2">CG11_big_fil_rev_8_21_14_0_20_43_7</strain>
    </source>
</reference>
<dbReference type="Pfam" id="PF00175">
    <property type="entry name" value="NAD_binding_1"/>
    <property type="match status" value="1"/>
</dbReference>
<dbReference type="SUPFAM" id="SSF52343">
    <property type="entry name" value="Ferredoxin reductase-like, C-terminal NADP-linked domain"/>
    <property type="match status" value="1"/>
</dbReference>
<dbReference type="PANTHER" id="PTHR47354:SF5">
    <property type="entry name" value="PROTEIN RFBI"/>
    <property type="match status" value="1"/>
</dbReference>
<dbReference type="InterPro" id="IPR001709">
    <property type="entry name" value="Flavoprot_Pyr_Nucl_cyt_Rdtase"/>
</dbReference>
<dbReference type="Pfam" id="PF00970">
    <property type="entry name" value="FAD_binding_6"/>
    <property type="match status" value="1"/>
</dbReference>
<proteinExistence type="predicted"/>
<dbReference type="Proteomes" id="UP000229782">
    <property type="component" value="Unassembled WGS sequence"/>
</dbReference>
<organism evidence="2 3">
    <name type="scientific">Candidatus Magasanikbacteria bacterium CG11_big_fil_rev_8_21_14_0_20_43_7</name>
    <dbReference type="NCBI Taxonomy" id="1974654"/>
    <lineage>
        <taxon>Bacteria</taxon>
        <taxon>Candidatus Magasanikiibacteriota</taxon>
    </lineage>
</organism>
<sequence>MEKTEFTATLSEKIEIAKDVLQLTFTKPEGFLYEAGQFVQFLIPQGEKALPRSYSLSSIPTDDHLEFCVKILDGGVASAHFQAMDIGDEMMFRGPRGRFVVHENEHDHHFVATGVGLAPIMGMIRSLIESAGDHKPIRLIFGVRDEDDVFWIDRLEALKETSDLFEYHVTLSQPKPTGGWKGLKGRVTDHLLHHLMKHRYYLCGSADMVKDVRSLLIEHGVEAKDVHFEIF</sequence>
<evidence type="ECO:0000313" key="3">
    <source>
        <dbReference type="Proteomes" id="UP000229782"/>
    </source>
</evidence>
<dbReference type="InterPro" id="IPR039261">
    <property type="entry name" value="FNR_nucleotide-bd"/>
</dbReference>
<dbReference type="GO" id="GO:0016491">
    <property type="term" value="F:oxidoreductase activity"/>
    <property type="evidence" value="ECO:0007669"/>
    <property type="project" value="InterPro"/>
</dbReference>
<protein>
    <recommendedName>
        <fullName evidence="1">FAD-binding FR-type domain-containing protein</fullName>
    </recommendedName>
</protein>
<dbReference type="Gene3D" id="2.40.30.10">
    <property type="entry name" value="Translation factors"/>
    <property type="match status" value="1"/>
</dbReference>
<dbReference type="PRINTS" id="PR00371">
    <property type="entry name" value="FPNCR"/>
</dbReference>
<dbReference type="InterPro" id="IPR017927">
    <property type="entry name" value="FAD-bd_FR_type"/>
</dbReference>
<dbReference type="SUPFAM" id="SSF63380">
    <property type="entry name" value="Riboflavin synthase domain-like"/>
    <property type="match status" value="1"/>
</dbReference>